<proteinExistence type="predicted"/>
<dbReference type="AlphaFoldDB" id="A0ABD3LUS2"/>
<sequence>MTGMKGRFLKKLKFISTISTLRRGLAVQLSHAGKLSDENGHYPPPIHNEGHQGGEVDGPVVQNCITGLENGQEEEVLSSLGSAATTPATDDLEEEIFSDAGDNEFPFSALDVTTDYETCSLQADSLQGIAKDELRIEDSRDNKERCHLSLLDFQEKCPPGGRDSVIFYTTSLTGIRKTFEDCNAVRFLLRSFKINFQERDVSLHLQYLEELRKILGQGVVPPKLFIKGRCIGGADEVITLHEQGSLRKLFEGIPLDLSRSTCVQCANVRFVICLACHGSCRVVRDREEESWIRCPECNENGLIKCPTCC</sequence>
<evidence type="ECO:0000313" key="2">
    <source>
        <dbReference type="EMBL" id="KAL3755525.1"/>
    </source>
</evidence>
<dbReference type="Gene3D" id="3.40.30.10">
    <property type="entry name" value="Glutaredoxin"/>
    <property type="match status" value="1"/>
</dbReference>
<keyword evidence="3" id="KW-1185">Reference proteome</keyword>
<comment type="caution">
    <text evidence="2">The sequence shown here is derived from an EMBL/GenBank/DDBJ whole genome shotgun (WGS) entry which is preliminary data.</text>
</comment>
<dbReference type="EMBL" id="JBJKBG010000001">
    <property type="protein sequence ID" value="KAL3755525.1"/>
    <property type="molecule type" value="Genomic_DNA"/>
</dbReference>
<reference evidence="2 3" key="1">
    <citation type="submission" date="2024-11" db="EMBL/GenBank/DDBJ databases">
        <title>Chromosome-level genome assembly of Eucalyptus globulus Labill. provides insights into its genome evolution.</title>
        <authorList>
            <person name="Li X."/>
        </authorList>
    </citation>
    <scope>NUCLEOTIDE SEQUENCE [LARGE SCALE GENOMIC DNA]</scope>
    <source>
        <strain evidence="2">CL2024</strain>
        <tissue evidence="2">Fresh tender leaves</tissue>
    </source>
</reference>
<dbReference type="CDD" id="cd03031">
    <property type="entry name" value="GRX_GRX_like"/>
    <property type="match status" value="1"/>
</dbReference>
<dbReference type="PANTHER" id="PTHR45669">
    <property type="entry name" value="GLUTAREDOXIN DOMAIN-CONTAINING CYSTEINE-RICH PROTEIN CG12206-RELATED"/>
    <property type="match status" value="1"/>
</dbReference>
<gene>
    <name evidence="2" type="ORF">ACJRO7_002559</name>
</gene>
<dbReference type="InterPro" id="IPR002109">
    <property type="entry name" value="Glutaredoxin"/>
</dbReference>
<name>A0ABD3LUS2_EUCGL</name>
<dbReference type="PANTHER" id="PTHR45669:SF14">
    <property type="entry name" value="EMB|CAB81925.1-RELATED"/>
    <property type="match status" value="1"/>
</dbReference>
<dbReference type="SUPFAM" id="SSF52833">
    <property type="entry name" value="Thioredoxin-like"/>
    <property type="match status" value="1"/>
</dbReference>
<evidence type="ECO:0000259" key="1">
    <source>
        <dbReference type="Pfam" id="PF00462"/>
    </source>
</evidence>
<feature type="domain" description="Glutaredoxin" evidence="1">
    <location>
        <begin position="166"/>
        <end position="231"/>
    </location>
</feature>
<organism evidence="2 3">
    <name type="scientific">Eucalyptus globulus</name>
    <name type="common">Tasmanian blue gum</name>
    <dbReference type="NCBI Taxonomy" id="34317"/>
    <lineage>
        <taxon>Eukaryota</taxon>
        <taxon>Viridiplantae</taxon>
        <taxon>Streptophyta</taxon>
        <taxon>Embryophyta</taxon>
        <taxon>Tracheophyta</taxon>
        <taxon>Spermatophyta</taxon>
        <taxon>Magnoliopsida</taxon>
        <taxon>eudicotyledons</taxon>
        <taxon>Gunneridae</taxon>
        <taxon>Pentapetalae</taxon>
        <taxon>rosids</taxon>
        <taxon>malvids</taxon>
        <taxon>Myrtales</taxon>
        <taxon>Myrtaceae</taxon>
        <taxon>Myrtoideae</taxon>
        <taxon>Eucalypteae</taxon>
        <taxon>Eucalyptus</taxon>
    </lineage>
</organism>
<dbReference type="Proteomes" id="UP001634007">
    <property type="component" value="Unassembled WGS sequence"/>
</dbReference>
<evidence type="ECO:0000313" key="3">
    <source>
        <dbReference type="Proteomes" id="UP001634007"/>
    </source>
</evidence>
<dbReference type="PROSITE" id="PS51354">
    <property type="entry name" value="GLUTAREDOXIN_2"/>
    <property type="match status" value="1"/>
</dbReference>
<dbReference type="Pfam" id="PF00462">
    <property type="entry name" value="Glutaredoxin"/>
    <property type="match status" value="1"/>
</dbReference>
<accession>A0ABD3LUS2</accession>
<dbReference type="InterPro" id="IPR036249">
    <property type="entry name" value="Thioredoxin-like_sf"/>
</dbReference>
<dbReference type="Pfam" id="PF23733">
    <property type="entry name" value="GRXCR1-2_C"/>
    <property type="match status" value="1"/>
</dbReference>
<protein>
    <recommendedName>
        <fullName evidence="1">Glutaredoxin domain-containing protein</fullName>
    </recommendedName>
</protein>